<evidence type="ECO:0000313" key="8">
    <source>
        <dbReference type="RefSeq" id="XP_018017616.1"/>
    </source>
</evidence>
<evidence type="ECO:0000313" key="7">
    <source>
        <dbReference type="Proteomes" id="UP000694843"/>
    </source>
</evidence>
<dbReference type="PANTHER" id="PTHR12050">
    <property type="entry name" value="LEPTIN RECEPTOR-RELATED"/>
    <property type="match status" value="1"/>
</dbReference>
<dbReference type="AlphaFoldDB" id="A0A8B7NXK7"/>
<feature type="transmembrane region" description="Helical" evidence="6">
    <location>
        <begin position="6"/>
        <end position="26"/>
    </location>
</feature>
<dbReference type="GO" id="GO:0005768">
    <property type="term" value="C:endosome"/>
    <property type="evidence" value="ECO:0007669"/>
    <property type="project" value="TreeGrafter"/>
</dbReference>
<evidence type="ECO:0000256" key="2">
    <source>
        <dbReference type="ARBA" id="ARBA00005645"/>
    </source>
</evidence>
<keyword evidence="3 6" id="KW-0812">Transmembrane</keyword>
<comment type="subcellular location">
    <subcellularLocation>
        <location evidence="1">Membrane</location>
        <topology evidence="1">Multi-pass membrane protein</topology>
    </subcellularLocation>
</comment>
<evidence type="ECO:0000256" key="4">
    <source>
        <dbReference type="ARBA" id="ARBA00022989"/>
    </source>
</evidence>
<keyword evidence="5 6" id="KW-0472">Membrane</keyword>
<dbReference type="Pfam" id="PF04133">
    <property type="entry name" value="Vps55"/>
    <property type="match status" value="1"/>
</dbReference>
<dbReference type="PROSITE" id="PS51257">
    <property type="entry name" value="PROKAR_LIPOPROTEIN"/>
    <property type="match status" value="1"/>
</dbReference>
<dbReference type="InterPro" id="IPR007262">
    <property type="entry name" value="Vps55/LEPROT"/>
</dbReference>
<comment type="similarity">
    <text evidence="2">Belongs to the OB-RGRP/VPS55 family.</text>
</comment>
<dbReference type="KEGG" id="hazt:108674201"/>
<reference evidence="8" key="1">
    <citation type="submission" date="2025-08" db="UniProtKB">
        <authorList>
            <consortium name="RefSeq"/>
        </authorList>
    </citation>
    <scope>IDENTIFICATION</scope>
    <source>
        <tissue evidence="8">Whole organism</tissue>
    </source>
</reference>
<evidence type="ECO:0000256" key="5">
    <source>
        <dbReference type="ARBA" id="ARBA00023136"/>
    </source>
</evidence>
<sequence length="131" mass="14470">MAGIKALVTLAFLASLGVMFLILACALPRYNNWWPLFVLVFYVLAPLPNMCNRSDGSGNTSPRREFGWFITTIIIVSAFALPIVLARSPATAPVIEWGACWLVLAGNVVTFLTIFGFVMMADSDDIEYSMW</sequence>
<dbReference type="Proteomes" id="UP000694843">
    <property type="component" value="Unplaced"/>
</dbReference>
<evidence type="ECO:0000256" key="6">
    <source>
        <dbReference type="SAM" id="Phobius"/>
    </source>
</evidence>
<accession>A0A8B7NXK7</accession>
<dbReference type="GO" id="GO:0016020">
    <property type="term" value="C:membrane"/>
    <property type="evidence" value="ECO:0007669"/>
    <property type="project" value="UniProtKB-SubCell"/>
</dbReference>
<dbReference type="GeneID" id="108674201"/>
<keyword evidence="7" id="KW-1185">Reference proteome</keyword>
<dbReference type="OMA" id="CYLWMSD"/>
<dbReference type="GO" id="GO:0032511">
    <property type="term" value="P:late endosome to vacuole transport via multivesicular body sorting pathway"/>
    <property type="evidence" value="ECO:0007669"/>
    <property type="project" value="TreeGrafter"/>
</dbReference>
<dbReference type="RefSeq" id="XP_018017616.1">
    <property type="nucleotide sequence ID" value="XM_018162127.2"/>
</dbReference>
<feature type="transmembrane region" description="Helical" evidence="6">
    <location>
        <begin position="98"/>
        <end position="121"/>
    </location>
</feature>
<keyword evidence="4 6" id="KW-1133">Transmembrane helix</keyword>
<keyword evidence="8" id="KW-0675">Receptor</keyword>
<organism evidence="7 8">
    <name type="scientific">Hyalella azteca</name>
    <name type="common">Amphipod</name>
    <dbReference type="NCBI Taxonomy" id="294128"/>
    <lineage>
        <taxon>Eukaryota</taxon>
        <taxon>Metazoa</taxon>
        <taxon>Ecdysozoa</taxon>
        <taxon>Arthropoda</taxon>
        <taxon>Crustacea</taxon>
        <taxon>Multicrustacea</taxon>
        <taxon>Malacostraca</taxon>
        <taxon>Eumalacostraca</taxon>
        <taxon>Peracarida</taxon>
        <taxon>Amphipoda</taxon>
        <taxon>Senticaudata</taxon>
        <taxon>Talitrida</taxon>
        <taxon>Talitroidea</taxon>
        <taxon>Hyalellidae</taxon>
        <taxon>Hyalella</taxon>
    </lineage>
</organism>
<feature type="transmembrane region" description="Helical" evidence="6">
    <location>
        <begin position="66"/>
        <end position="86"/>
    </location>
</feature>
<protein>
    <submittedName>
        <fullName evidence="8">Leptin receptor gene-related protein isoform X1</fullName>
    </submittedName>
</protein>
<name>A0A8B7NXK7_HYAAZ</name>
<dbReference type="OrthoDB" id="14246at2759"/>
<evidence type="ECO:0000256" key="1">
    <source>
        <dbReference type="ARBA" id="ARBA00004141"/>
    </source>
</evidence>
<evidence type="ECO:0000256" key="3">
    <source>
        <dbReference type="ARBA" id="ARBA00022692"/>
    </source>
</evidence>
<dbReference type="PANTHER" id="PTHR12050:SF0">
    <property type="entry name" value="RH04491P"/>
    <property type="match status" value="1"/>
</dbReference>
<feature type="transmembrane region" description="Helical" evidence="6">
    <location>
        <begin position="33"/>
        <end position="50"/>
    </location>
</feature>
<proteinExistence type="inferred from homology"/>
<gene>
    <name evidence="8" type="primary">LOC108674201</name>
</gene>